<dbReference type="InterPro" id="IPR018060">
    <property type="entry name" value="HTH_AraC"/>
</dbReference>
<feature type="transmembrane region" description="Helical" evidence="4">
    <location>
        <begin position="314"/>
        <end position="337"/>
    </location>
</feature>
<dbReference type="PANTHER" id="PTHR43280:SF28">
    <property type="entry name" value="HTH-TYPE TRANSCRIPTIONAL ACTIVATOR RHAS"/>
    <property type="match status" value="1"/>
</dbReference>
<dbReference type="GO" id="GO:0043565">
    <property type="term" value="F:sequence-specific DNA binding"/>
    <property type="evidence" value="ECO:0007669"/>
    <property type="project" value="InterPro"/>
</dbReference>
<keyword evidence="3" id="KW-0804">Transcription</keyword>
<feature type="domain" description="HTH araC/xylS-type" evidence="5">
    <location>
        <begin position="680"/>
        <end position="779"/>
    </location>
</feature>
<dbReference type="PROSITE" id="PS00041">
    <property type="entry name" value="HTH_ARAC_FAMILY_1"/>
    <property type="match status" value="1"/>
</dbReference>
<dbReference type="AlphaFoldDB" id="A0A2K2FEG8"/>
<dbReference type="InterPro" id="IPR009057">
    <property type="entry name" value="Homeodomain-like_sf"/>
</dbReference>
<keyword evidence="1" id="KW-0805">Transcription regulation</keyword>
<keyword evidence="4" id="KW-0812">Transmembrane</keyword>
<keyword evidence="4" id="KW-1133">Transmembrane helix</keyword>
<gene>
    <name evidence="6" type="ORF">CDQ84_09395</name>
</gene>
<dbReference type="OrthoDB" id="384217at2"/>
<dbReference type="PANTHER" id="PTHR43280">
    <property type="entry name" value="ARAC-FAMILY TRANSCRIPTIONAL REGULATOR"/>
    <property type="match status" value="1"/>
</dbReference>
<organism evidence="6 7">
    <name type="scientific">Clostridium thermosuccinogenes</name>
    <dbReference type="NCBI Taxonomy" id="84032"/>
    <lineage>
        <taxon>Bacteria</taxon>
        <taxon>Bacillati</taxon>
        <taxon>Bacillota</taxon>
        <taxon>Clostridia</taxon>
        <taxon>Eubacteriales</taxon>
        <taxon>Clostridiaceae</taxon>
        <taxon>Clostridium</taxon>
    </lineage>
</organism>
<proteinExistence type="predicted"/>
<dbReference type="GO" id="GO:0003700">
    <property type="term" value="F:DNA-binding transcription factor activity"/>
    <property type="evidence" value="ECO:0007669"/>
    <property type="project" value="InterPro"/>
</dbReference>
<evidence type="ECO:0000313" key="6">
    <source>
        <dbReference type="EMBL" id="PNT99059.1"/>
    </source>
</evidence>
<dbReference type="Pfam" id="PF12833">
    <property type="entry name" value="HTH_18"/>
    <property type="match status" value="1"/>
</dbReference>
<accession>A0A2K2FEG8</accession>
<comment type="caution">
    <text evidence="6">The sequence shown here is derived from an EMBL/GenBank/DDBJ whole genome shotgun (WGS) entry which is preliminary data.</text>
</comment>
<dbReference type="KEGG" id="cthd:CDO33_18220"/>
<dbReference type="SUPFAM" id="SSF46689">
    <property type="entry name" value="Homeodomain-like"/>
    <property type="match status" value="1"/>
</dbReference>
<evidence type="ECO:0000313" key="7">
    <source>
        <dbReference type="Proteomes" id="UP000236151"/>
    </source>
</evidence>
<dbReference type="PRINTS" id="PR00032">
    <property type="entry name" value="HTHARAC"/>
</dbReference>
<dbReference type="InterPro" id="IPR018062">
    <property type="entry name" value="HTH_AraC-typ_CS"/>
</dbReference>
<keyword evidence="2" id="KW-0238">DNA-binding</keyword>
<dbReference type="Gene3D" id="1.10.10.60">
    <property type="entry name" value="Homeodomain-like"/>
    <property type="match status" value="2"/>
</dbReference>
<evidence type="ECO:0000256" key="2">
    <source>
        <dbReference type="ARBA" id="ARBA00023125"/>
    </source>
</evidence>
<dbReference type="Gene3D" id="3.30.450.20">
    <property type="entry name" value="PAS domain"/>
    <property type="match status" value="1"/>
</dbReference>
<feature type="transmembrane region" description="Helical" evidence="4">
    <location>
        <begin position="20"/>
        <end position="39"/>
    </location>
</feature>
<evidence type="ECO:0000259" key="5">
    <source>
        <dbReference type="PROSITE" id="PS01124"/>
    </source>
</evidence>
<name>A0A2K2FEG8_9CLOT</name>
<protein>
    <recommendedName>
        <fullName evidence="5">HTH araC/xylS-type domain-containing protein</fullName>
    </recommendedName>
</protein>
<dbReference type="PROSITE" id="PS01124">
    <property type="entry name" value="HTH_ARAC_FAMILY_2"/>
    <property type="match status" value="1"/>
</dbReference>
<evidence type="ECO:0000256" key="3">
    <source>
        <dbReference type="ARBA" id="ARBA00023163"/>
    </source>
</evidence>
<evidence type="ECO:0000256" key="1">
    <source>
        <dbReference type="ARBA" id="ARBA00023015"/>
    </source>
</evidence>
<reference evidence="6 7" key="1">
    <citation type="submission" date="2017-06" db="EMBL/GenBank/DDBJ databases">
        <title>Investigating the central metabolism of Clostridium thermosuccinogenes.</title>
        <authorList>
            <person name="Koendjbiharie J.G."/>
            <person name="van Kranenburg R."/>
        </authorList>
    </citation>
    <scope>NUCLEOTIDE SEQUENCE [LARGE SCALE GENOMIC DNA]</scope>
    <source>
        <strain evidence="6 7">DSM 5806</strain>
    </source>
</reference>
<dbReference type="Proteomes" id="UP000236151">
    <property type="component" value="Unassembled WGS sequence"/>
</dbReference>
<dbReference type="RefSeq" id="WP_103081483.1">
    <property type="nucleotide sequence ID" value="NZ_CP021850.1"/>
</dbReference>
<sequence>MVGFGKNSKLVISKTLTKMLISYFIIIILSISLISIVLYQRFSKATIEGIQNNIEESLIQNMNQLELIRGQAYSIGLQLINDSDIVDSLYWNEIDEMVRYKATRKLNQVKNSNSMIHSIYAYNSITKQFVSSLGSSGLSSLDDEMRKLTEDYREGNKLKFIPLKYTNRSPSGSTKTEYIITFIFVDSSQEYIKSENTGNDLLESALIINLNAEYIQKAFTQSYTSTSNSIFLLDKTGEVICDSDFKYFDQNISDKKYIRDILESNKNSGYMIREDEGRQYLITYSSSDKFPFLFVSKADYNLLLQEIYSLKASIIFVCGLIGVVCITVAILAAYNVYLPYGKLVRNVQWQLKAEADSLETQRTYNEIEYLSEAFTNIIKKSNELANSIRENVPMLRKMFLKELLLGQVSSSEVSKKIKELGLSIVQEKSCVILFSIDGYMSLTGIENRIEIAREKTKAEKIIRDAFLQYNGVEIVDMEEDSIALILNVNTLEEYEERIAQSLKSVQMKINENLEISVSIAKGALVGILEDIHVSYANARNLMKYRFVYGYGSLIDNNMMKNNSKDNCVAINKYRKKIIQAIKICDEKQMKSDMDEIILLIKDGQYDYIRLMINQLVLDIMMAVQSILNSDSEEMDFSNIYANLNSNDTLDSAKEWLITFCSGIIQRIEQKRDNRQKEMIDKVLAYIQVNYLRPDISAEMLSDMVNLTPGYFGKLFSDYTGKSVNEYIIELRMKKAKELLERNDLSVSDIAMQVGFSNQSYFTATFKKWNGITPNHYRNSCKKLGVEK</sequence>
<dbReference type="EMBL" id="NIOJ01000021">
    <property type="protein sequence ID" value="PNT99059.1"/>
    <property type="molecule type" value="Genomic_DNA"/>
</dbReference>
<keyword evidence="4" id="KW-0472">Membrane</keyword>
<keyword evidence="7" id="KW-1185">Reference proteome</keyword>
<evidence type="ECO:0000256" key="4">
    <source>
        <dbReference type="SAM" id="Phobius"/>
    </source>
</evidence>
<dbReference type="SMART" id="SM00342">
    <property type="entry name" value="HTH_ARAC"/>
    <property type="match status" value="1"/>
</dbReference>
<dbReference type="InterPro" id="IPR020449">
    <property type="entry name" value="Tscrpt_reg_AraC-type_HTH"/>
</dbReference>